<accession>A0A8H7DIG6</accession>
<sequence length="405" mass="43577">MVQGSSSIILYGGSGGSNGGGDGGAMHVVFNNSANPASPGMSQTMGARSQVGIGTANTPDASGQNMFSSQATVYSESQNYCSQLLRQGRGFPLYVPGPQPNLPTEYRRRGVAIGDVGRVTPEGSFDFFFNIYLPANHPINANAPEDFVPLSPYDPIDIYHYDFAPGSFVSSPSVTGIGSNLKFPGGESIFHCREPTGAILTLPHGAHLEKLENLESMRRYAAEHAESWYKYVNGPRGRGLVNGNLYLVTGCEKPLSWGIASFHYVSLHNEFQLEFRPTTDADDGYNYRWQGIHCNGKQADLPLDDKTPPNQTTFIHALTISVGEGIWEKLFGAEVCQPLDWSTFQNNLGRSFVPYGSQGNSSLWSHGASSTSSLWSQGASSASSLWSQGASSASSLWSIFTRGGG</sequence>
<protein>
    <submittedName>
        <fullName evidence="1">WD40 containing domain protein</fullName>
    </submittedName>
</protein>
<keyword evidence="2" id="KW-1185">Reference proteome</keyword>
<organism evidence="1 2">
    <name type="scientific">Mycena sanguinolenta</name>
    <dbReference type="NCBI Taxonomy" id="230812"/>
    <lineage>
        <taxon>Eukaryota</taxon>
        <taxon>Fungi</taxon>
        <taxon>Dikarya</taxon>
        <taxon>Basidiomycota</taxon>
        <taxon>Agaricomycotina</taxon>
        <taxon>Agaricomycetes</taxon>
        <taxon>Agaricomycetidae</taxon>
        <taxon>Agaricales</taxon>
        <taxon>Marasmiineae</taxon>
        <taxon>Mycenaceae</taxon>
        <taxon>Mycena</taxon>
    </lineage>
</organism>
<dbReference type="AlphaFoldDB" id="A0A8H7DIG6"/>
<proteinExistence type="predicted"/>
<gene>
    <name evidence="1" type="ORF">MSAN_00328300</name>
</gene>
<comment type="caution">
    <text evidence="1">The sequence shown here is derived from an EMBL/GenBank/DDBJ whole genome shotgun (WGS) entry which is preliminary data.</text>
</comment>
<evidence type="ECO:0000313" key="1">
    <source>
        <dbReference type="EMBL" id="KAF7374442.1"/>
    </source>
</evidence>
<reference evidence="1" key="1">
    <citation type="submission" date="2020-05" db="EMBL/GenBank/DDBJ databases">
        <title>Mycena genomes resolve the evolution of fungal bioluminescence.</title>
        <authorList>
            <person name="Tsai I.J."/>
        </authorList>
    </citation>
    <scope>NUCLEOTIDE SEQUENCE</scope>
    <source>
        <strain evidence="1">160909Yilan</strain>
    </source>
</reference>
<name>A0A8H7DIG6_9AGAR</name>
<evidence type="ECO:0000313" key="2">
    <source>
        <dbReference type="Proteomes" id="UP000623467"/>
    </source>
</evidence>
<dbReference type="Proteomes" id="UP000623467">
    <property type="component" value="Unassembled WGS sequence"/>
</dbReference>
<dbReference type="EMBL" id="JACAZH010000002">
    <property type="protein sequence ID" value="KAF7374442.1"/>
    <property type="molecule type" value="Genomic_DNA"/>
</dbReference>
<dbReference type="OrthoDB" id="3222453at2759"/>